<organism evidence="1 2">
    <name type="scientific">Congregibacter variabilis</name>
    <dbReference type="NCBI Taxonomy" id="3081200"/>
    <lineage>
        <taxon>Bacteria</taxon>
        <taxon>Pseudomonadati</taxon>
        <taxon>Pseudomonadota</taxon>
        <taxon>Gammaproteobacteria</taxon>
        <taxon>Cellvibrionales</taxon>
        <taxon>Halieaceae</taxon>
        <taxon>Congregibacter</taxon>
    </lineage>
</organism>
<reference evidence="1 2" key="1">
    <citation type="submission" date="2023-10" db="EMBL/GenBank/DDBJ databases">
        <title>Two novel species belonging to the OM43/NOR5 clade.</title>
        <authorList>
            <person name="Park M."/>
        </authorList>
    </citation>
    <scope>NUCLEOTIDE SEQUENCE [LARGE SCALE GENOMIC DNA]</scope>
    <source>
        <strain evidence="1 2">IMCC43200</strain>
    </source>
</reference>
<evidence type="ECO:0000313" key="1">
    <source>
        <dbReference type="EMBL" id="WOJ94214.1"/>
    </source>
</evidence>
<accession>A0ABZ0I5V5</accession>
<sequence length="83" mass="9604">MSNHYLIEKYPSGFETVTAFGKAHPEILPERRARNMIATLTQQPEPVQRVFRKRFGRWGIHVPSLVNYLELDAPLISTRNVGR</sequence>
<evidence type="ECO:0000313" key="2">
    <source>
        <dbReference type="Proteomes" id="UP001626537"/>
    </source>
</evidence>
<gene>
    <name evidence="1" type="ORF">R0135_03365</name>
</gene>
<dbReference type="Proteomes" id="UP001626537">
    <property type="component" value="Chromosome"/>
</dbReference>
<name>A0ABZ0I5V5_9GAMM</name>
<dbReference type="EMBL" id="CP136864">
    <property type="protein sequence ID" value="WOJ94214.1"/>
    <property type="molecule type" value="Genomic_DNA"/>
</dbReference>
<protein>
    <submittedName>
        <fullName evidence="1">Uncharacterized protein</fullName>
    </submittedName>
</protein>
<keyword evidence="2" id="KW-1185">Reference proteome</keyword>
<proteinExistence type="predicted"/>
<dbReference type="RefSeq" id="WP_407348850.1">
    <property type="nucleotide sequence ID" value="NZ_CP136864.1"/>
</dbReference>